<dbReference type="HOGENOM" id="CLU_029307_11_1_1"/>
<proteinExistence type="predicted"/>
<reference evidence="3" key="1">
    <citation type="journal article" date="2011" name="Nature">
        <title>Genome sequence and analysis of the tuber crop potato.</title>
        <authorList>
            <consortium name="The Potato Genome Sequencing Consortium"/>
        </authorList>
    </citation>
    <scope>NUCLEOTIDE SEQUENCE [LARGE SCALE GENOMIC DNA]</scope>
    <source>
        <strain evidence="3">cv. DM1-3 516 R44</strain>
    </source>
</reference>
<protein>
    <recommendedName>
        <fullName evidence="4">Polyprotein protein</fullName>
    </recommendedName>
</protein>
<evidence type="ECO:0000313" key="2">
    <source>
        <dbReference type="EnsemblPlants" id="PGSC0003DMT400090866"/>
    </source>
</evidence>
<dbReference type="PaxDb" id="4113-PGSC0003DMT400090866"/>
<name>M1DLD1_SOLTU</name>
<accession>M1DLD1</accession>
<feature type="compositionally biased region" description="Polar residues" evidence="1">
    <location>
        <begin position="83"/>
        <end position="100"/>
    </location>
</feature>
<reference evidence="2" key="2">
    <citation type="submission" date="2015-06" db="UniProtKB">
        <authorList>
            <consortium name="EnsemblPlants"/>
        </authorList>
    </citation>
    <scope>IDENTIFICATION</scope>
    <source>
        <strain evidence="2">DM1-3 516 R44</strain>
    </source>
</reference>
<feature type="region of interest" description="Disordered" evidence="1">
    <location>
        <begin position="1"/>
        <end position="25"/>
    </location>
</feature>
<keyword evidence="3" id="KW-1185">Reference proteome</keyword>
<evidence type="ECO:0008006" key="4">
    <source>
        <dbReference type="Google" id="ProtNLM"/>
    </source>
</evidence>
<dbReference type="Proteomes" id="UP000011115">
    <property type="component" value="Unassembled WGS sequence"/>
</dbReference>
<organism evidence="2 3">
    <name type="scientific">Solanum tuberosum</name>
    <name type="common">Potato</name>
    <dbReference type="NCBI Taxonomy" id="4113"/>
    <lineage>
        <taxon>Eukaryota</taxon>
        <taxon>Viridiplantae</taxon>
        <taxon>Streptophyta</taxon>
        <taxon>Embryophyta</taxon>
        <taxon>Tracheophyta</taxon>
        <taxon>Spermatophyta</taxon>
        <taxon>Magnoliopsida</taxon>
        <taxon>eudicotyledons</taxon>
        <taxon>Gunneridae</taxon>
        <taxon>Pentapetalae</taxon>
        <taxon>asterids</taxon>
        <taxon>lamiids</taxon>
        <taxon>Solanales</taxon>
        <taxon>Solanaceae</taxon>
        <taxon>Solanoideae</taxon>
        <taxon>Solaneae</taxon>
        <taxon>Solanum</taxon>
    </lineage>
</organism>
<evidence type="ECO:0000256" key="1">
    <source>
        <dbReference type="SAM" id="MobiDB-lite"/>
    </source>
</evidence>
<feature type="region of interest" description="Disordered" evidence="1">
    <location>
        <begin position="83"/>
        <end position="113"/>
    </location>
</feature>
<dbReference type="InParanoid" id="M1DLD1"/>
<sequence length="113" mass="11823">MLMIFGSVENPDMPADSEVSPTTIGDEVRADEVAAAEFEAETDEEQLDVDEEAKYKGLTAVKEAMVHSAVQILLADTFMPGTSGSSVAITPGTDSQDQSVTPDTDAPTDGATI</sequence>
<dbReference type="Gramene" id="PGSC0003DMT400090866">
    <property type="protein sequence ID" value="PGSC0003DMT400090866"/>
    <property type="gene ID" value="PGSC0003DMG400040437"/>
</dbReference>
<feature type="compositionally biased region" description="Low complexity" evidence="1">
    <location>
        <begin position="101"/>
        <end position="113"/>
    </location>
</feature>
<evidence type="ECO:0000313" key="3">
    <source>
        <dbReference type="Proteomes" id="UP000011115"/>
    </source>
</evidence>
<dbReference type="AlphaFoldDB" id="M1DLD1"/>
<dbReference type="EnsemblPlants" id="PGSC0003DMT400090866">
    <property type="protein sequence ID" value="PGSC0003DMT400090866"/>
    <property type="gene ID" value="PGSC0003DMG400040437"/>
</dbReference>